<dbReference type="Proteomes" id="UP000194632">
    <property type="component" value="Unassembled WGS sequence"/>
</dbReference>
<dbReference type="OrthoDB" id="129343at2"/>
<evidence type="ECO:0000313" key="1">
    <source>
        <dbReference type="EMBL" id="OUC76428.1"/>
    </source>
</evidence>
<name>A0A243Q789_9ACTN</name>
<dbReference type="RefSeq" id="WP_064570383.1">
    <property type="nucleotide sequence ID" value="NZ_JBLKRZ010000001.1"/>
</dbReference>
<dbReference type="EMBL" id="NGFO01000033">
    <property type="protein sequence ID" value="OUC76428.1"/>
    <property type="molecule type" value="Genomic_DNA"/>
</dbReference>
<dbReference type="Gene3D" id="3.10.450.50">
    <property type="match status" value="1"/>
</dbReference>
<keyword evidence="2" id="KW-1185">Reference proteome</keyword>
<organism evidence="1 2">
    <name type="scientific">Gordonia lacunae</name>
    <dbReference type="NCBI Taxonomy" id="417102"/>
    <lineage>
        <taxon>Bacteria</taxon>
        <taxon>Bacillati</taxon>
        <taxon>Actinomycetota</taxon>
        <taxon>Actinomycetes</taxon>
        <taxon>Mycobacteriales</taxon>
        <taxon>Gordoniaceae</taxon>
        <taxon>Gordonia</taxon>
    </lineage>
</organism>
<gene>
    <name evidence="1" type="ORF">CA982_21965</name>
</gene>
<accession>A0A243Q789</accession>
<evidence type="ECO:0008006" key="3">
    <source>
        <dbReference type="Google" id="ProtNLM"/>
    </source>
</evidence>
<dbReference type="SUPFAM" id="SSF54427">
    <property type="entry name" value="NTF2-like"/>
    <property type="match status" value="1"/>
</dbReference>
<sequence>MSTGAVRLVERYVYELYNDEQIDLVDEICGDPMTRHGAGSIRALSRREQRERIVADLAAHQPKFTVVTLVGDETFASLTWNAERLTTGERLCGIEIFKVHDGVITDVWNPDYLEGSWS</sequence>
<evidence type="ECO:0000313" key="2">
    <source>
        <dbReference type="Proteomes" id="UP000194632"/>
    </source>
</evidence>
<comment type="caution">
    <text evidence="1">The sequence shown here is derived from an EMBL/GenBank/DDBJ whole genome shotgun (WGS) entry which is preliminary data.</text>
</comment>
<protein>
    <recommendedName>
        <fullName evidence="3">SnoaL-like domain-containing protein</fullName>
    </recommendedName>
</protein>
<dbReference type="STRING" id="417102.CA982_21965"/>
<proteinExistence type="predicted"/>
<dbReference type="AlphaFoldDB" id="A0A243Q789"/>
<reference evidence="1 2" key="1">
    <citation type="submission" date="2017-05" db="EMBL/GenBank/DDBJ databases">
        <title>Biotechnological potential of actinobacteria isolated from South African environments.</title>
        <authorList>
            <person name="Le Roes-Hill M."/>
            <person name="Prins A."/>
            <person name="Durrell K.A."/>
        </authorList>
    </citation>
    <scope>NUCLEOTIDE SEQUENCE [LARGE SCALE GENOMIC DNA]</scope>
    <source>
        <strain evidence="1">BS2</strain>
    </source>
</reference>
<dbReference type="InterPro" id="IPR032710">
    <property type="entry name" value="NTF2-like_dom_sf"/>
</dbReference>